<dbReference type="EMBL" id="LVLH01000020">
    <property type="protein sequence ID" value="OAB49102.1"/>
    <property type="molecule type" value="Genomic_DNA"/>
</dbReference>
<gene>
    <name evidence="2" type="ORF">MGALLINA_01440</name>
</gene>
<evidence type="ECO:0000313" key="3">
    <source>
        <dbReference type="Proteomes" id="UP000076983"/>
    </source>
</evidence>
<dbReference type="PATRIC" id="fig|29557.3.peg.129"/>
<keyword evidence="3" id="KW-1185">Reference proteome</keyword>
<keyword evidence="1" id="KW-0732">Signal</keyword>
<reference evidence="2 3" key="1">
    <citation type="submission" date="2016-03" db="EMBL/GenBank/DDBJ databases">
        <title>Genome sequence of Mycoplasma gallinarum strain Mgn_IPT.</title>
        <authorList>
            <person name="Yacoub E."/>
            <person name="Sirand-Pugnet P."/>
            <person name="Barre A."/>
            <person name="Maurier F."/>
            <person name="Blanchard A."/>
            <person name="Ben Abdelmoumen B.M."/>
        </authorList>
    </citation>
    <scope>NUCLEOTIDE SEQUENCE [LARGE SCALE GENOMIC DNA]</scope>
    <source>
        <strain evidence="2 3">Mgn_IPT</strain>
    </source>
</reference>
<dbReference type="AlphaFoldDB" id="A0A168RLS7"/>
<evidence type="ECO:0000313" key="2">
    <source>
        <dbReference type="EMBL" id="OAB49102.1"/>
    </source>
</evidence>
<evidence type="ECO:0000256" key="1">
    <source>
        <dbReference type="SAM" id="SignalP"/>
    </source>
</evidence>
<dbReference type="Proteomes" id="UP000076983">
    <property type="component" value="Unassembled WGS sequence"/>
</dbReference>
<dbReference type="RefSeq" id="WP_063625956.1">
    <property type="nucleotide sequence ID" value="NZ_LVLH01000020.1"/>
</dbReference>
<accession>A0A168RLS7</accession>
<organism evidence="2 3">
    <name type="scientific">Mycoplasmopsis gallinarum</name>
    <dbReference type="NCBI Taxonomy" id="29557"/>
    <lineage>
        <taxon>Bacteria</taxon>
        <taxon>Bacillati</taxon>
        <taxon>Mycoplasmatota</taxon>
        <taxon>Mycoplasmoidales</taxon>
        <taxon>Metamycoplasmataceae</taxon>
        <taxon>Mycoplasmopsis</taxon>
    </lineage>
</organism>
<feature type="signal peptide" evidence="1">
    <location>
        <begin position="1"/>
        <end position="24"/>
    </location>
</feature>
<protein>
    <submittedName>
        <fullName evidence="2">Uncharacterized protein</fullName>
    </submittedName>
</protein>
<feature type="chain" id="PRO_5007900070" evidence="1">
    <location>
        <begin position="25"/>
        <end position="162"/>
    </location>
</feature>
<dbReference type="NCBIfam" id="NF045978">
    <property type="entry name" value="ComEA_MAG0490"/>
    <property type="match status" value="1"/>
</dbReference>
<sequence>MRKKKYFWLFIGLFSLFIIGSSIAFNTKQTTVIKKEEEIKPFTVKIYGAVKNPIDLSFNRTIKLKELILLSKPLLESDLSTINLNSTINKNFKLEIPYKQTKISINKLKSLKDWQNLKISKTSALKLFNLHKQNKIKSWKDIESISSISSKTLKILKSQIII</sequence>
<comment type="caution">
    <text evidence="2">The sequence shown here is derived from an EMBL/GenBank/DDBJ whole genome shotgun (WGS) entry which is preliminary data.</text>
</comment>
<name>A0A168RLS7_9BACT</name>
<proteinExistence type="predicted"/>
<dbReference type="STRING" id="29557.MGALLINA_01440"/>